<evidence type="ECO:0000313" key="3">
    <source>
        <dbReference type="EMBL" id="KKY39888.1"/>
    </source>
</evidence>
<feature type="region of interest" description="Disordered" evidence="2">
    <location>
        <begin position="149"/>
        <end position="200"/>
    </location>
</feature>
<dbReference type="OrthoDB" id="5245494at2759"/>
<dbReference type="AlphaFoldDB" id="A0A0G2HZ43"/>
<feature type="compositionally biased region" description="Basic and acidic residues" evidence="2">
    <location>
        <begin position="99"/>
        <end position="112"/>
    </location>
</feature>
<organism evidence="3 4">
    <name type="scientific">Diaporthe ampelina</name>
    <dbReference type="NCBI Taxonomy" id="1214573"/>
    <lineage>
        <taxon>Eukaryota</taxon>
        <taxon>Fungi</taxon>
        <taxon>Dikarya</taxon>
        <taxon>Ascomycota</taxon>
        <taxon>Pezizomycotina</taxon>
        <taxon>Sordariomycetes</taxon>
        <taxon>Sordariomycetidae</taxon>
        <taxon>Diaporthales</taxon>
        <taxon>Diaporthaceae</taxon>
        <taxon>Diaporthe</taxon>
    </lineage>
</organism>
<feature type="coiled-coil region" evidence="1">
    <location>
        <begin position="28"/>
        <end position="83"/>
    </location>
</feature>
<comment type="caution">
    <text evidence="3">The sequence shown here is derived from an EMBL/GenBank/DDBJ whole genome shotgun (WGS) entry which is preliminary data.</text>
</comment>
<reference evidence="3 4" key="2">
    <citation type="submission" date="2015-05" db="EMBL/GenBank/DDBJ databases">
        <authorList>
            <person name="Morales-Cruz A."/>
            <person name="Amrine K.C."/>
            <person name="Cantu D."/>
        </authorList>
    </citation>
    <scope>NUCLEOTIDE SEQUENCE [LARGE SCALE GENOMIC DNA]</scope>
    <source>
        <strain evidence="3">DA912</strain>
    </source>
</reference>
<dbReference type="EMBL" id="LCUC01000006">
    <property type="protein sequence ID" value="KKY39888.1"/>
    <property type="molecule type" value="Genomic_DNA"/>
</dbReference>
<protein>
    <submittedName>
        <fullName evidence="3">Uncharacterized protein</fullName>
    </submittedName>
</protein>
<evidence type="ECO:0000256" key="2">
    <source>
        <dbReference type="SAM" id="MobiDB-lite"/>
    </source>
</evidence>
<dbReference type="Gene3D" id="1.20.5.340">
    <property type="match status" value="1"/>
</dbReference>
<keyword evidence="4" id="KW-1185">Reference proteome</keyword>
<evidence type="ECO:0000313" key="4">
    <source>
        <dbReference type="Proteomes" id="UP000034680"/>
    </source>
</evidence>
<reference evidence="3 4" key="1">
    <citation type="submission" date="2015-05" db="EMBL/GenBank/DDBJ databases">
        <title>Distinctive expansion of gene families associated with plant cell wall degradation and secondary metabolism in the genomes of grapevine trunk pathogens.</title>
        <authorList>
            <person name="Lawrence D.P."/>
            <person name="Travadon R."/>
            <person name="Rolshausen P.E."/>
            <person name="Baumgartner K."/>
        </authorList>
    </citation>
    <scope>NUCLEOTIDE SEQUENCE [LARGE SCALE GENOMIC DNA]</scope>
    <source>
        <strain evidence="3">DA912</strain>
    </source>
</reference>
<dbReference type="Proteomes" id="UP000034680">
    <property type="component" value="Unassembled WGS sequence"/>
</dbReference>
<sequence length="294" mass="34186">MSETITKFLQLAQERALDDKIISLQETIASLHDRTNKAEARISQVEADKTQLQNRIDEAEALISQAKADNTKLQDEIVELRAQLSHTVESFMKAASRARYEEEQLRRPHEPQRNATQLRGPPRQPLNDESFEDTDDQQLLPQQEIEVMASQKADNLRGCEENPRKHRMKRSDRTHAHDDEVPRRGEKKQPHVGDRSTDRRKEFVAYYHSMRREYDEGKHGKNQRAFICRFIDGIGDPDFSHWLQECLKAQYPDKVHDAKRPPKAGGRTVALSRDLTWEEVKTLIKYTPHPSFTD</sequence>
<gene>
    <name evidence="3" type="ORF">UCDDA912_g00041</name>
</gene>
<feature type="region of interest" description="Disordered" evidence="2">
    <location>
        <begin position="99"/>
        <end position="136"/>
    </location>
</feature>
<feature type="compositionally biased region" description="Basic and acidic residues" evidence="2">
    <location>
        <begin position="171"/>
        <end position="200"/>
    </location>
</feature>
<keyword evidence="1" id="KW-0175">Coiled coil</keyword>
<accession>A0A0G2HZ43</accession>
<feature type="compositionally biased region" description="Basic and acidic residues" evidence="2">
    <location>
        <begin position="154"/>
        <end position="163"/>
    </location>
</feature>
<proteinExistence type="predicted"/>
<name>A0A0G2HZ43_9PEZI</name>
<evidence type="ECO:0000256" key="1">
    <source>
        <dbReference type="SAM" id="Coils"/>
    </source>
</evidence>